<dbReference type="AlphaFoldDB" id="A0A024FUK0"/>
<protein>
    <recommendedName>
        <fullName evidence="4">RxLR effector protein</fullName>
    </recommendedName>
</protein>
<keyword evidence="3" id="KW-1185">Reference proteome</keyword>
<name>A0A024FUK0_9STRA</name>
<evidence type="ECO:0000256" key="1">
    <source>
        <dbReference type="SAM" id="SignalP"/>
    </source>
</evidence>
<accession>A0A024FUK0</accession>
<evidence type="ECO:0008006" key="4">
    <source>
        <dbReference type="Google" id="ProtNLM"/>
    </source>
</evidence>
<reference evidence="2 3" key="1">
    <citation type="submission" date="2012-05" db="EMBL/GenBank/DDBJ databases">
        <title>Recombination and specialization in a pathogen metapopulation.</title>
        <authorList>
            <person name="Gardiner A."/>
            <person name="Kemen E."/>
            <person name="Schultz-Larsen T."/>
            <person name="MacLean D."/>
            <person name="Van Oosterhout C."/>
            <person name="Jones J.D.G."/>
        </authorList>
    </citation>
    <scope>NUCLEOTIDE SEQUENCE [LARGE SCALE GENOMIC DNA]</scope>
    <source>
        <strain evidence="2 3">Ac Nc2</strain>
    </source>
</reference>
<dbReference type="EMBL" id="CAIX01000356">
    <property type="protein sequence ID" value="CCI10716.1"/>
    <property type="molecule type" value="Genomic_DNA"/>
</dbReference>
<organism evidence="2 3">
    <name type="scientific">Albugo candida</name>
    <dbReference type="NCBI Taxonomy" id="65357"/>
    <lineage>
        <taxon>Eukaryota</taxon>
        <taxon>Sar</taxon>
        <taxon>Stramenopiles</taxon>
        <taxon>Oomycota</taxon>
        <taxon>Peronosporomycetes</taxon>
        <taxon>Albuginales</taxon>
        <taxon>Albuginaceae</taxon>
        <taxon>Albugo</taxon>
    </lineage>
</organism>
<feature type="signal peptide" evidence="1">
    <location>
        <begin position="1"/>
        <end position="32"/>
    </location>
</feature>
<evidence type="ECO:0000313" key="2">
    <source>
        <dbReference type="EMBL" id="CCI10716.1"/>
    </source>
</evidence>
<proteinExistence type="predicted"/>
<dbReference type="Proteomes" id="UP000053237">
    <property type="component" value="Unassembled WGS sequence"/>
</dbReference>
<sequence>MFAKYMVHSISLYLILSLASSLLVCGLSPANASTSATISTASKCRHHNRYRHCAQSLRIEEDDRDEEKNAILLVKQSPCSS</sequence>
<comment type="caution">
    <text evidence="2">The sequence shown here is derived from an EMBL/GenBank/DDBJ whole genome shotgun (WGS) entry which is preliminary data.</text>
</comment>
<feature type="chain" id="PRO_5001531894" description="RxLR effector protein" evidence="1">
    <location>
        <begin position="33"/>
        <end position="81"/>
    </location>
</feature>
<dbReference type="InParanoid" id="A0A024FUK0"/>
<evidence type="ECO:0000313" key="3">
    <source>
        <dbReference type="Proteomes" id="UP000053237"/>
    </source>
</evidence>
<keyword evidence="1" id="KW-0732">Signal</keyword>
<gene>
    <name evidence="2" type="ORF">BN9_113370</name>
</gene>